<organism evidence="3 4">
    <name type="scientific">Mycolicibacterium parafortuitum</name>
    <name type="common">Mycobacterium parafortuitum</name>
    <dbReference type="NCBI Taxonomy" id="39692"/>
    <lineage>
        <taxon>Bacteria</taxon>
        <taxon>Bacillati</taxon>
        <taxon>Actinomycetota</taxon>
        <taxon>Actinomycetes</taxon>
        <taxon>Mycobacteriales</taxon>
        <taxon>Mycobacteriaceae</taxon>
        <taxon>Mycolicibacterium</taxon>
    </lineage>
</organism>
<sequence>MADVFAEFCDFSTSEPLRQGDILEAIDINAAMWERHLMVITADCDLAFNKHHGRVTCIPLLTAEEYLLEMVVPRVRNRLVEKPVGELLKILDRIGGPRVSAERLRHWTTEESADSIIQALKLLEKDAVIARAAIESIQQLDASADELNQALRNLVDGQLGGDKPPTRKNAVARVLDPVREAYQRPPGDAMFISTFAASHDRGYFAYLRHLEQVWEPEVAIGPKHRDAKYKRISRLRDRYTHALVQRFATVFMAIGLPHEYEEARDVYFELMGDALK</sequence>
<dbReference type="Proteomes" id="UP000252008">
    <property type="component" value="Unassembled WGS sequence"/>
</dbReference>
<evidence type="ECO:0000313" key="4">
    <source>
        <dbReference type="Proteomes" id="UP000252008"/>
    </source>
</evidence>
<dbReference type="EMBL" id="UEGS01000001">
    <property type="protein sequence ID" value="SRX82109.1"/>
    <property type="molecule type" value="Genomic_DNA"/>
</dbReference>
<gene>
    <name evidence="3" type="ORF">MPP7335_03867</name>
    <name evidence="2" type="ORF">MPRF_42830</name>
</gene>
<reference evidence="2 5" key="2">
    <citation type="journal article" date="2019" name="Emerg. Microbes Infect.">
        <title>Comprehensive subspecies identification of 175 nontuberculous mycobacteria species based on 7547 genomic profiles.</title>
        <authorList>
            <person name="Matsumoto Y."/>
            <person name="Kinjo T."/>
            <person name="Motooka D."/>
            <person name="Nabeya D."/>
            <person name="Jung N."/>
            <person name="Uechi K."/>
            <person name="Horii T."/>
            <person name="Iida T."/>
            <person name="Fujita J."/>
            <person name="Nakamura S."/>
        </authorList>
    </citation>
    <scope>NUCLEOTIDE SEQUENCE [LARGE SCALE GENOMIC DNA]</scope>
    <source>
        <strain evidence="2 5">JCM 6367</strain>
    </source>
</reference>
<evidence type="ECO:0000313" key="5">
    <source>
        <dbReference type="Proteomes" id="UP000466554"/>
    </source>
</evidence>
<name>A0A375YM34_MYCPF</name>
<feature type="coiled-coil region" evidence="1">
    <location>
        <begin position="130"/>
        <end position="157"/>
    </location>
</feature>
<reference evidence="2" key="3">
    <citation type="submission" date="2020-02" db="EMBL/GenBank/DDBJ databases">
        <authorList>
            <person name="Matsumoto Y."/>
            <person name="Motooka D."/>
            <person name="Nakamura S."/>
        </authorList>
    </citation>
    <scope>NUCLEOTIDE SEQUENCE</scope>
    <source>
        <strain evidence="2">JCM 6367</strain>
    </source>
</reference>
<evidence type="ECO:0000313" key="3">
    <source>
        <dbReference type="EMBL" id="SRX82109.1"/>
    </source>
</evidence>
<reference evidence="3 4" key="1">
    <citation type="submission" date="2018-05" db="EMBL/GenBank/DDBJ databases">
        <authorList>
            <consortium name="IHU Genomes"/>
        </authorList>
    </citation>
    <scope>NUCLEOTIDE SEQUENCE [LARGE SCALE GENOMIC DNA]</scope>
    <source>
        <strain evidence="3 4">P7335</strain>
    </source>
</reference>
<protein>
    <submittedName>
        <fullName evidence="3">Uncharacterized protein</fullName>
    </submittedName>
</protein>
<dbReference type="EMBL" id="AP022598">
    <property type="protein sequence ID" value="BBY77384.1"/>
    <property type="molecule type" value="Genomic_DNA"/>
</dbReference>
<dbReference type="Proteomes" id="UP000466554">
    <property type="component" value="Chromosome"/>
</dbReference>
<keyword evidence="4" id="KW-1185">Reference proteome</keyword>
<evidence type="ECO:0000256" key="1">
    <source>
        <dbReference type="SAM" id="Coils"/>
    </source>
</evidence>
<evidence type="ECO:0000313" key="2">
    <source>
        <dbReference type="EMBL" id="BBY77384.1"/>
    </source>
</evidence>
<proteinExistence type="predicted"/>
<accession>A0A375YM34</accession>
<dbReference type="AlphaFoldDB" id="A0A375YM34"/>
<keyword evidence="1" id="KW-0175">Coiled coil</keyword>